<dbReference type="EMBL" id="JAPDRL010000002">
    <property type="protein sequence ID" value="KAJ9669481.1"/>
    <property type="molecule type" value="Genomic_DNA"/>
</dbReference>
<organism evidence="1 2">
    <name type="scientific">Coniosporium apollinis</name>
    <dbReference type="NCBI Taxonomy" id="61459"/>
    <lineage>
        <taxon>Eukaryota</taxon>
        <taxon>Fungi</taxon>
        <taxon>Dikarya</taxon>
        <taxon>Ascomycota</taxon>
        <taxon>Pezizomycotina</taxon>
        <taxon>Dothideomycetes</taxon>
        <taxon>Dothideomycetes incertae sedis</taxon>
        <taxon>Coniosporium</taxon>
    </lineage>
</organism>
<comment type="caution">
    <text evidence="1">The sequence shown here is derived from an EMBL/GenBank/DDBJ whole genome shotgun (WGS) entry which is preliminary data.</text>
</comment>
<gene>
    <name evidence="1" type="ORF">H2201_000348</name>
</gene>
<reference evidence="1" key="1">
    <citation type="submission" date="2022-10" db="EMBL/GenBank/DDBJ databases">
        <title>Culturing micro-colonial fungi from biological soil crusts in the Mojave desert and describing Neophaeococcomyces mojavensis, and introducing the new genera and species Taxawa tesnikishii.</title>
        <authorList>
            <person name="Kurbessoian T."/>
            <person name="Stajich J.E."/>
        </authorList>
    </citation>
    <scope>NUCLEOTIDE SEQUENCE</scope>
    <source>
        <strain evidence="1">TK_1</strain>
    </source>
</reference>
<sequence length="294" mass="32395">MEHRTTIKDMKPTVLQDLPLIDFINFILEHHTLPTTIVICASRDAFLQQLLRSESSSRPSNQSADNQLDPETIPEQHAESLLIPTLHLLSTSRTVDLAFCPSLHALQAYLSAYSARAASWTKATEARTTGESVRTGKVPILALLNPLALHRETSSFSAQGLSRTFASAVEAADGNRQKLIIAECVDGHVTPENVGQDEGDEAMEDVDVRMAVEAEAAGTGSEERSKENPWDQEVGILNVTTRTFGAGERGWVGRTVKIRRVAERWCVFQSMKRDDSQHCRIQDEQMGETQTAAG</sequence>
<name>A0ABQ9P4G4_9PEZI</name>
<evidence type="ECO:0000313" key="1">
    <source>
        <dbReference type="EMBL" id="KAJ9669481.1"/>
    </source>
</evidence>
<proteinExistence type="predicted"/>
<dbReference type="Proteomes" id="UP001172684">
    <property type="component" value="Unassembled WGS sequence"/>
</dbReference>
<accession>A0ABQ9P4G4</accession>
<keyword evidence="2" id="KW-1185">Reference proteome</keyword>
<evidence type="ECO:0000313" key="2">
    <source>
        <dbReference type="Proteomes" id="UP001172684"/>
    </source>
</evidence>
<protein>
    <submittedName>
        <fullName evidence="1">Uncharacterized protein</fullName>
    </submittedName>
</protein>